<keyword evidence="1" id="KW-1133">Transmembrane helix</keyword>
<dbReference type="OrthoDB" id="3261349at2759"/>
<sequence>MQINIGVMLILRTYALYERNLRVLTLMLVFGACVLGACIWGTIFSEKKIGIWPSPNLKFDIGCTHNIALEQNTGLIIAWASLGIFDAFIFSLTLYRALRRRHLTDVHLLNVLLRDGSLYFGIMLGATISNILTFIYGGPYTRGAATTFTNIISSIMISRLMLNIRDLALREGEEGVFSTYMDPDELSTHSTNGWL</sequence>
<dbReference type="AlphaFoldDB" id="A0A8H7CTY6"/>
<gene>
    <name evidence="2" type="ORF">MVEN_01318000</name>
</gene>
<feature type="transmembrane region" description="Helical" evidence="1">
    <location>
        <begin position="143"/>
        <end position="162"/>
    </location>
</feature>
<evidence type="ECO:0000256" key="1">
    <source>
        <dbReference type="SAM" id="Phobius"/>
    </source>
</evidence>
<comment type="caution">
    <text evidence="2">The sequence shown here is derived from an EMBL/GenBank/DDBJ whole genome shotgun (WGS) entry which is preliminary data.</text>
</comment>
<keyword evidence="3" id="KW-1185">Reference proteome</keyword>
<keyword evidence="1" id="KW-0472">Membrane</keyword>
<proteinExistence type="predicted"/>
<feature type="transmembrane region" description="Helical" evidence="1">
    <location>
        <begin position="118"/>
        <end position="137"/>
    </location>
</feature>
<keyword evidence="1" id="KW-0812">Transmembrane</keyword>
<dbReference type="Proteomes" id="UP000620124">
    <property type="component" value="Unassembled WGS sequence"/>
</dbReference>
<organism evidence="2 3">
    <name type="scientific">Mycena venus</name>
    <dbReference type="NCBI Taxonomy" id="2733690"/>
    <lineage>
        <taxon>Eukaryota</taxon>
        <taxon>Fungi</taxon>
        <taxon>Dikarya</taxon>
        <taxon>Basidiomycota</taxon>
        <taxon>Agaricomycotina</taxon>
        <taxon>Agaricomycetes</taxon>
        <taxon>Agaricomycetidae</taxon>
        <taxon>Agaricales</taxon>
        <taxon>Marasmiineae</taxon>
        <taxon>Mycenaceae</taxon>
        <taxon>Mycena</taxon>
    </lineage>
</organism>
<feature type="transmembrane region" description="Helical" evidence="1">
    <location>
        <begin position="76"/>
        <end position="98"/>
    </location>
</feature>
<dbReference type="EMBL" id="JACAZI010000010">
    <property type="protein sequence ID" value="KAF7350155.1"/>
    <property type="molecule type" value="Genomic_DNA"/>
</dbReference>
<name>A0A8H7CTY6_9AGAR</name>
<accession>A0A8H7CTY6</accession>
<evidence type="ECO:0000313" key="3">
    <source>
        <dbReference type="Proteomes" id="UP000620124"/>
    </source>
</evidence>
<feature type="transmembrane region" description="Helical" evidence="1">
    <location>
        <begin position="21"/>
        <end position="43"/>
    </location>
</feature>
<protein>
    <submittedName>
        <fullName evidence="2">Uncharacterized protein</fullName>
    </submittedName>
</protein>
<reference evidence="2" key="1">
    <citation type="submission" date="2020-05" db="EMBL/GenBank/DDBJ databases">
        <title>Mycena genomes resolve the evolution of fungal bioluminescence.</title>
        <authorList>
            <person name="Tsai I.J."/>
        </authorList>
    </citation>
    <scope>NUCLEOTIDE SEQUENCE</scope>
    <source>
        <strain evidence="2">CCC161011</strain>
    </source>
</reference>
<evidence type="ECO:0000313" key="2">
    <source>
        <dbReference type="EMBL" id="KAF7350155.1"/>
    </source>
</evidence>